<dbReference type="InterPro" id="IPR000571">
    <property type="entry name" value="Znf_CCCH"/>
</dbReference>
<evidence type="ECO:0000259" key="6">
    <source>
        <dbReference type="PROSITE" id="PS50103"/>
    </source>
</evidence>
<gene>
    <name evidence="7" type="ORF">I9W82_001276</name>
</gene>
<evidence type="ECO:0000256" key="4">
    <source>
        <dbReference type="PROSITE-ProRule" id="PRU00723"/>
    </source>
</evidence>
<feature type="compositionally biased region" description="Basic residues" evidence="5">
    <location>
        <begin position="19"/>
        <end position="28"/>
    </location>
</feature>
<dbReference type="InterPro" id="IPR036855">
    <property type="entry name" value="Znf_CCCH_sf"/>
</dbReference>
<feature type="domain" description="C3H1-type" evidence="6">
    <location>
        <begin position="117"/>
        <end position="144"/>
    </location>
</feature>
<feature type="region of interest" description="Disordered" evidence="5">
    <location>
        <begin position="212"/>
        <end position="254"/>
    </location>
</feature>
<dbReference type="SMART" id="SM00356">
    <property type="entry name" value="ZnF_C3H1"/>
    <property type="match status" value="2"/>
</dbReference>
<dbReference type="Pfam" id="PF00642">
    <property type="entry name" value="zf-CCCH"/>
    <property type="match status" value="1"/>
</dbReference>
<evidence type="ECO:0000313" key="7">
    <source>
        <dbReference type="EMBL" id="KAG5422181.1"/>
    </source>
</evidence>
<comment type="caution">
    <text evidence="7">The sequence shown here is derived from an EMBL/GenBank/DDBJ whole genome shotgun (WGS) entry which is preliminary data.</text>
</comment>
<feature type="zinc finger region" description="C3H1-type" evidence="4">
    <location>
        <begin position="117"/>
        <end position="144"/>
    </location>
</feature>
<feature type="region of interest" description="Disordered" evidence="5">
    <location>
        <begin position="516"/>
        <end position="569"/>
    </location>
</feature>
<proteinExistence type="predicted"/>
<feature type="compositionally biased region" description="Polar residues" evidence="5">
    <location>
        <begin position="386"/>
        <end position="417"/>
    </location>
</feature>
<feature type="domain" description="C3H1-type" evidence="6">
    <location>
        <begin position="86"/>
        <end position="113"/>
    </location>
</feature>
<dbReference type="Pfam" id="PF18044">
    <property type="entry name" value="zf-CCCH_4"/>
    <property type="match status" value="1"/>
</dbReference>
<feature type="compositionally biased region" description="Low complexity" evidence="5">
    <location>
        <begin position="29"/>
        <end position="41"/>
    </location>
</feature>
<feature type="compositionally biased region" description="Polar residues" evidence="5">
    <location>
        <begin position="231"/>
        <end position="244"/>
    </location>
</feature>
<dbReference type="GeneID" id="93649905"/>
<feature type="compositionally biased region" description="Low complexity" evidence="5">
    <location>
        <begin position="245"/>
        <end position="254"/>
    </location>
</feature>
<feature type="compositionally biased region" description="Polar residues" evidence="5">
    <location>
        <begin position="522"/>
        <end position="531"/>
    </location>
</feature>
<protein>
    <recommendedName>
        <fullName evidence="6">C3H1-type domain-containing protein</fullName>
    </recommendedName>
</protein>
<dbReference type="PROSITE" id="PS50103">
    <property type="entry name" value="ZF_C3H1"/>
    <property type="match status" value="2"/>
</dbReference>
<dbReference type="GO" id="GO:0008270">
    <property type="term" value="F:zinc ion binding"/>
    <property type="evidence" value="ECO:0007669"/>
    <property type="project" value="UniProtKB-KW"/>
</dbReference>
<dbReference type="SUPFAM" id="SSF90229">
    <property type="entry name" value="CCCH zinc finger"/>
    <property type="match status" value="1"/>
</dbReference>
<keyword evidence="3 4" id="KW-0862">Zinc</keyword>
<feature type="region of interest" description="Disordered" evidence="5">
    <location>
        <begin position="386"/>
        <end position="436"/>
    </location>
</feature>
<keyword evidence="8" id="KW-1185">Reference proteome</keyword>
<dbReference type="EMBL" id="JAEOAQ010000001">
    <property type="protein sequence ID" value="KAG5422181.1"/>
    <property type="molecule type" value="Genomic_DNA"/>
</dbReference>
<dbReference type="AlphaFoldDB" id="A0A8H8DET7"/>
<evidence type="ECO:0000256" key="5">
    <source>
        <dbReference type="SAM" id="MobiDB-lite"/>
    </source>
</evidence>
<keyword evidence="2 4" id="KW-0863">Zinc-finger</keyword>
<feature type="region of interest" description="Disordered" evidence="5">
    <location>
        <begin position="1"/>
        <end position="80"/>
    </location>
</feature>
<evidence type="ECO:0000313" key="8">
    <source>
        <dbReference type="Proteomes" id="UP000669133"/>
    </source>
</evidence>
<name>A0A8H8DET7_9ASCO</name>
<evidence type="ECO:0000256" key="2">
    <source>
        <dbReference type="ARBA" id="ARBA00022771"/>
    </source>
</evidence>
<accession>A0A8H8DET7</accession>
<dbReference type="OrthoDB" id="411372at2759"/>
<dbReference type="InterPro" id="IPR041367">
    <property type="entry name" value="Znf-CCCH_4"/>
</dbReference>
<dbReference type="Proteomes" id="UP000669133">
    <property type="component" value="Unassembled WGS sequence"/>
</dbReference>
<dbReference type="Gene3D" id="4.10.1000.10">
    <property type="entry name" value="Zinc finger, CCCH-type"/>
    <property type="match status" value="1"/>
</dbReference>
<reference evidence="7 8" key="1">
    <citation type="submission" date="2020-12" db="EMBL/GenBank/DDBJ databases">
        <title>Effect of drift, selection, and recombination on the evolution of hybrid genomes in Candida yeast pathogens.</title>
        <authorList>
            <person name="Mixao V."/>
            <person name="Ksiezopolska E."/>
            <person name="Saus E."/>
            <person name="Boekhout T."/>
            <person name="Gacser A."/>
            <person name="Gabaldon T."/>
        </authorList>
    </citation>
    <scope>NUCLEOTIDE SEQUENCE [LARGE SCALE GENOMIC DNA]</scope>
    <source>
        <strain evidence="7 8">BP57</strain>
    </source>
</reference>
<organism evidence="7 8">
    <name type="scientific">Candida metapsilosis</name>
    <dbReference type="NCBI Taxonomy" id="273372"/>
    <lineage>
        <taxon>Eukaryota</taxon>
        <taxon>Fungi</taxon>
        <taxon>Dikarya</taxon>
        <taxon>Ascomycota</taxon>
        <taxon>Saccharomycotina</taxon>
        <taxon>Pichiomycetes</taxon>
        <taxon>Debaryomycetaceae</taxon>
        <taxon>Candida/Lodderomyces clade</taxon>
        <taxon>Candida</taxon>
    </lineage>
</organism>
<dbReference type="RefSeq" id="XP_067551297.1">
    <property type="nucleotide sequence ID" value="XM_067690003.1"/>
</dbReference>
<feature type="compositionally biased region" description="Low complexity" evidence="5">
    <location>
        <begin position="418"/>
        <end position="436"/>
    </location>
</feature>
<sequence length="569" mass="62560">MPQAKAPSFSQDNNFRFPNRNHHHHHHTTNSSSATPNSTNNNDKHPRQPLGQAFDLSSLEAELPPNTGPPGTVAVTNGSSSNANKNLSHVPCKFFKQGNCQAGDSCPFSYEIDGALAADRLPCKYFLRGNCKFGMKCALAHYLPDGTIVNSKAIMGNSGNGYQSHSHGTKQSKYGQATNYNMNQASSNGNSNTSQEYAYSRLHRPEEGFTTTRSRYTSTSPPDVHPAGAATVSNGGYYSNYHTNQQQPSTQSSSIQQPAFYELGQSYPQQQQQQQLSQSYALPRQFSRQEEPISFNSLTDDSLARFTKHTQQEQSSPPLKYEHVNWSPIEQYANPIEYQPQWAPQHRRVSSQNQPHSLGSNSFATTFNDGTVLNNAPSIQSSHFGVRRSYSTGGQIPTTRTTVSPPQLSTTTGINIQSSTPSATTPTSRFSFSSGGSTAISQANDFALPVKPNNSQYSYQNISLASPVFDDDEGDQQNDSLQYSTFTRQDISGAVFEEDFLPGSLADVILTPQELKRRDSRSQSGTLNNRPSLRGLLEATGYTEVEEEEDNGLEAKPRATPNEDVFLME</sequence>
<evidence type="ECO:0000256" key="1">
    <source>
        <dbReference type="ARBA" id="ARBA00022723"/>
    </source>
</evidence>
<feature type="zinc finger region" description="C3H1-type" evidence="4">
    <location>
        <begin position="86"/>
        <end position="113"/>
    </location>
</feature>
<evidence type="ECO:0000256" key="3">
    <source>
        <dbReference type="ARBA" id="ARBA00022833"/>
    </source>
</evidence>
<keyword evidence="1 4" id="KW-0479">Metal-binding</keyword>